<evidence type="ECO:0000256" key="3">
    <source>
        <dbReference type="ARBA" id="ARBA00022475"/>
    </source>
</evidence>
<evidence type="ECO:0000313" key="9">
    <source>
        <dbReference type="EMBL" id="GIF70712.1"/>
    </source>
</evidence>
<proteinExistence type="predicted"/>
<feature type="transmembrane region" description="Helical" evidence="7">
    <location>
        <begin position="365"/>
        <end position="385"/>
    </location>
</feature>
<dbReference type="Proteomes" id="UP000604117">
    <property type="component" value="Unassembled WGS sequence"/>
</dbReference>
<dbReference type="SUPFAM" id="SSF103473">
    <property type="entry name" value="MFS general substrate transporter"/>
    <property type="match status" value="1"/>
</dbReference>
<feature type="transmembrane region" description="Helical" evidence="7">
    <location>
        <begin position="166"/>
        <end position="186"/>
    </location>
</feature>
<dbReference type="Gene3D" id="1.20.1250.20">
    <property type="entry name" value="MFS general substrate transporter like domains"/>
    <property type="match status" value="1"/>
</dbReference>
<evidence type="ECO:0000259" key="8">
    <source>
        <dbReference type="PROSITE" id="PS50850"/>
    </source>
</evidence>
<feature type="transmembrane region" description="Helical" evidence="7">
    <location>
        <begin position="301"/>
        <end position="318"/>
    </location>
</feature>
<dbReference type="InterPro" id="IPR050171">
    <property type="entry name" value="MFS_Transporters"/>
</dbReference>
<feature type="transmembrane region" description="Helical" evidence="7">
    <location>
        <begin position="105"/>
        <end position="128"/>
    </location>
</feature>
<dbReference type="PROSITE" id="PS00216">
    <property type="entry name" value="SUGAR_TRANSPORT_1"/>
    <property type="match status" value="1"/>
</dbReference>
<accession>A0ABQ4CHG4</accession>
<feature type="transmembrane region" description="Helical" evidence="7">
    <location>
        <begin position="278"/>
        <end position="295"/>
    </location>
</feature>
<comment type="subcellular location">
    <subcellularLocation>
        <location evidence="1">Cell membrane</location>
        <topology evidence="1">Multi-pass membrane protein</topology>
    </subcellularLocation>
</comment>
<keyword evidence="5 7" id="KW-1133">Transmembrane helix</keyword>
<dbReference type="RefSeq" id="WP_239126383.1">
    <property type="nucleotide sequence ID" value="NZ_BONE01000001.1"/>
</dbReference>
<feature type="transmembrane region" description="Helical" evidence="7">
    <location>
        <begin position="213"/>
        <end position="234"/>
    </location>
</feature>
<dbReference type="InterPro" id="IPR036259">
    <property type="entry name" value="MFS_trans_sf"/>
</dbReference>
<evidence type="ECO:0000256" key="7">
    <source>
        <dbReference type="SAM" id="Phobius"/>
    </source>
</evidence>
<dbReference type="EMBL" id="BONE01000001">
    <property type="protein sequence ID" value="GIF70712.1"/>
    <property type="molecule type" value="Genomic_DNA"/>
</dbReference>
<evidence type="ECO:0000256" key="2">
    <source>
        <dbReference type="ARBA" id="ARBA00022448"/>
    </source>
</evidence>
<feature type="transmembrane region" description="Helical" evidence="7">
    <location>
        <begin position="46"/>
        <end position="68"/>
    </location>
</feature>
<feature type="domain" description="Major facilitator superfamily (MFS) profile" evidence="8">
    <location>
        <begin position="15"/>
        <end position="389"/>
    </location>
</feature>
<evidence type="ECO:0000256" key="4">
    <source>
        <dbReference type="ARBA" id="ARBA00022692"/>
    </source>
</evidence>
<protein>
    <submittedName>
        <fullName evidence="9">MFS transporter</fullName>
    </submittedName>
</protein>
<feature type="transmembrane region" description="Helical" evidence="7">
    <location>
        <begin position="140"/>
        <end position="160"/>
    </location>
</feature>
<keyword evidence="3" id="KW-1003">Cell membrane</keyword>
<feature type="transmembrane region" description="Helical" evidence="7">
    <location>
        <begin position="16"/>
        <end position="40"/>
    </location>
</feature>
<dbReference type="PANTHER" id="PTHR23517:SF2">
    <property type="entry name" value="MULTIDRUG RESISTANCE PROTEIN MDTH"/>
    <property type="match status" value="1"/>
</dbReference>
<reference evidence="9 10" key="1">
    <citation type="submission" date="2021-01" db="EMBL/GenBank/DDBJ databases">
        <title>Whole genome shotgun sequence of Asanoa siamensis NBRC 107932.</title>
        <authorList>
            <person name="Komaki H."/>
            <person name="Tamura T."/>
        </authorList>
    </citation>
    <scope>NUCLEOTIDE SEQUENCE [LARGE SCALE GENOMIC DNA]</scope>
    <source>
        <strain evidence="9 10">NBRC 107932</strain>
    </source>
</reference>
<dbReference type="InterPro" id="IPR005828">
    <property type="entry name" value="MFS_sugar_transport-like"/>
</dbReference>
<dbReference type="Pfam" id="PF07690">
    <property type="entry name" value="MFS_1"/>
    <property type="match status" value="1"/>
</dbReference>
<evidence type="ECO:0000256" key="6">
    <source>
        <dbReference type="ARBA" id="ARBA00023136"/>
    </source>
</evidence>
<feature type="transmembrane region" description="Helical" evidence="7">
    <location>
        <begin position="246"/>
        <end position="266"/>
    </location>
</feature>
<feature type="transmembrane region" description="Helical" evidence="7">
    <location>
        <begin position="80"/>
        <end position="99"/>
    </location>
</feature>
<dbReference type="InterPro" id="IPR020846">
    <property type="entry name" value="MFS_dom"/>
</dbReference>
<organism evidence="9 10">
    <name type="scientific">Asanoa siamensis</name>
    <dbReference type="NCBI Taxonomy" id="926357"/>
    <lineage>
        <taxon>Bacteria</taxon>
        <taxon>Bacillati</taxon>
        <taxon>Actinomycetota</taxon>
        <taxon>Actinomycetes</taxon>
        <taxon>Micromonosporales</taxon>
        <taxon>Micromonosporaceae</taxon>
        <taxon>Asanoa</taxon>
    </lineage>
</organism>
<keyword evidence="4 7" id="KW-0812">Transmembrane</keyword>
<evidence type="ECO:0000313" key="10">
    <source>
        <dbReference type="Proteomes" id="UP000604117"/>
    </source>
</evidence>
<feature type="transmembrane region" description="Helical" evidence="7">
    <location>
        <begin position="339"/>
        <end position="359"/>
    </location>
</feature>
<evidence type="ECO:0000256" key="5">
    <source>
        <dbReference type="ARBA" id="ARBA00022989"/>
    </source>
</evidence>
<dbReference type="PANTHER" id="PTHR23517">
    <property type="entry name" value="RESISTANCE PROTEIN MDTM, PUTATIVE-RELATED-RELATED"/>
    <property type="match status" value="1"/>
</dbReference>
<dbReference type="InterPro" id="IPR005829">
    <property type="entry name" value="Sugar_transporter_CS"/>
</dbReference>
<dbReference type="Pfam" id="PF00083">
    <property type="entry name" value="Sugar_tr"/>
    <property type="match status" value="1"/>
</dbReference>
<evidence type="ECO:0000256" key="1">
    <source>
        <dbReference type="ARBA" id="ARBA00004651"/>
    </source>
</evidence>
<keyword evidence="10" id="KW-1185">Reference proteome</keyword>
<gene>
    <name evidence="9" type="ORF">Asi02nite_02300</name>
</gene>
<comment type="caution">
    <text evidence="9">The sequence shown here is derived from an EMBL/GenBank/DDBJ whole genome shotgun (WGS) entry which is preliminary data.</text>
</comment>
<keyword evidence="6 7" id="KW-0472">Membrane</keyword>
<sequence length="407" mass="42661">MRAWLRNTAGGLPRTYWYLWSGMLINRVGAFAMLIMSVYLTDERGASVSLAGLVVGGYGIGGVAGTLLGGVLADHWGRRATLFWAHTVAAALMAALAFAHHLAVIAVLTVLLGIVHSMPMPAFVAAIVDVVPAERRSRAFNLQFWSFNLGMAAAGLLAGVLAQVSYLVLFLADAGATAVTAIVIAWKVPETFRRRDAASTNGGLLTALTDRTYLVFVGLTLLLAVLSTQTSTIMPLAMLSDGLSPAAYGTVVAISAALIVVGQLFVPPLIDGRRKHTVLAAALLLIGVGFGALAFADHLAVYLIAAVIWTIGSMLAAPPNAEVNAELAPEELRGRYQSVFALTFPAAAFLTPALGGLSLERLGDWHWIVVGALGVAAAGGHLLTGPARDREAGRRARPARELERVAG</sequence>
<name>A0ABQ4CHG4_9ACTN</name>
<keyword evidence="2" id="KW-0813">Transport</keyword>
<dbReference type="PROSITE" id="PS50850">
    <property type="entry name" value="MFS"/>
    <property type="match status" value="1"/>
</dbReference>
<dbReference type="InterPro" id="IPR011701">
    <property type="entry name" value="MFS"/>
</dbReference>